<name>A0A9P5XC09_9AGAR</name>
<feature type="compositionally biased region" description="Polar residues" evidence="1">
    <location>
        <begin position="62"/>
        <end position="72"/>
    </location>
</feature>
<reference evidence="2" key="1">
    <citation type="submission" date="2020-11" db="EMBL/GenBank/DDBJ databases">
        <authorList>
            <consortium name="DOE Joint Genome Institute"/>
            <person name="Ahrendt S."/>
            <person name="Riley R."/>
            <person name="Andreopoulos W."/>
            <person name="Labutti K."/>
            <person name="Pangilinan J."/>
            <person name="Ruiz-Duenas F.J."/>
            <person name="Barrasa J.M."/>
            <person name="Sanchez-Garcia M."/>
            <person name="Camarero S."/>
            <person name="Miyauchi S."/>
            <person name="Serrano A."/>
            <person name="Linde D."/>
            <person name="Babiker R."/>
            <person name="Drula E."/>
            <person name="Ayuso-Fernandez I."/>
            <person name="Pacheco R."/>
            <person name="Padilla G."/>
            <person name="Ferreira P."/>
            <person name="Barriuso J."/>
            <person name="Kellner H."/>
            <person name="Castanera R."/>
            <person name="Alfaro M."/>
            <person name="Ramirez L."/>
            <person name="Pisabarro A.G."/>
            <person name="Kuo A."/>
            <person name="Tritt A."/>
            <person name="Lipzen A."/>
            <person name="He G."/>
            <person name="Yan M."/>
            <person name="Ng V."/>
            <person name="Cullen D."/>
            <person name="Martin F."/>
            <person name="Rosso M.-N."/>
            <person name="Henrissat B."/>
            <person name="Hibbett D."/>
            <person name="Martinez A.T."/>
            <person name="Grigoriev I.V."/>
        </authorList>
    </citation>
    <scope>NUCLEOTIDE SEQUENCE</scope>
    <source>
        <strain evidence="2">MF-IS2</strain>
    </source>
</reference>
<evidence type="ECO:0000313" key="2">
    <source>
        <dbReference type="EMBL" id="KAF9448243.1"/>
    </source>
</evidence>
<keyword evidence="3" id="KW-1185">Reference proteome</keyword>
<organism evidence="2 3">
    <name type="scientific">Macrolepiota fuliginosa MF-IS2</name>
    <dbReference type="NCBI Taxonomy" id="1400762"/>
    <lineage>
        <taxon>Eukaryota</taxon>
        <taxon>Fungi</taxon>
        <taxon>Dikarya</taxon>
        <taxon>Basidiomycota</taxon>
        <taxon>Agaricomycotina</taxon>
        <taxon>Agaricomycetes</taxon>
        <taxon>Agaricomycetidae</taxon>
        <taxon>Agaricales</taxon>
        <taxon>Agaricineae</taxon>
        <taxon>Agaricaceae</taxon>
        <taxon>Macrolepiota</taxon>
    </lineage>
</organism>
<dbReference type="AlphaFoldDB" id="A0A9P5XC09"/>
<comment type="caution">
    <text evidence="2">The sequence shown here is derived from an EMBL/GenBank/DDBJ whole genome shotgun (WGS) entry which is preliminary data.</text>
</comment>
<sequence>MSADWRIDRDVVTETMTRKLNQDRGSRKSENMVGRHHVASMAYEDVLNGQSHSYARRRRGSSLANLDVNTSRQEPRVGSTASTLAATAEKSSVDVDGNRGFRARLILSQARKTIENHKPTWSVSPRGGRQIQPFIMDVILELKAQYAGYSTEDVFVTFEAMRRNEDSRPVFEYLAHDFSAGAESVDAYWEGQARVWWGWKTPGDGCVGNDVDNGVGNVGGSTFPVGFSLDPVPDDGVDITPNYNIPPAATSSYSAQGPFSSTLPVGRAHFPDSIERSTASWCPVLNCDYVARYHK</sequence>
<dbReference type="OrthoDB" id="2989199at2759"/>
<dbReference type="Proteomes" id="UP000807342">
    <property type="component" value="Unassembled WGS sequence"/>
</dbReference>
<evidence type="ECO:0000256" key="1">
    <source>
        <dbReference type="SAM" id="MobiDB-lite"/>
    </source>
</evidence>
<gene>
    <name evidence="2" type="ORF">P691DRAFT_705354</name>
</gene>
<feature type="region of interest" description="Disordered" evidence="1">
    <location>
        <begin position="54"/>
        <end position="89"/>
    </location>
</feature>
<evidence type="ECO:0000313" key="3">
    <source>
        <dbReference type="Proteomes" id="UP000807342"/>
    </source>
</evidence>
<protein>
    <submittedName>
        <fullName evidence="2">Uncharacterized protein</fullName>
    </submittedName>
</protein>
<dbReference type="EMBL" id="MU151168">
    <property type="protein sequence ID" value="KAF9448243.1"/>
    <property type="molecule type" value="Genomic_DNA"/>
</dbReference>
<accession>A0A9P5XC09</accession>
<proteinExistence type="predicted"/>